<dbReference type="EnsemblPlants" id="EMT25831">
    <property type="protein sequence ID" value="EMT25831"/>
    <property type="gene ID" value="F775_43237"/>
</dbReference>
<accession>M8CQC2</accession>
<organism evidence="2">
    <name type="scientific">Aegilops tauschii</name>
    <name type="common">Tausch's goatgrass</name>
    <name type="synonym">Aegilops squarrosa</name>
    <dbReference type="NCBI Taxonomy" id="37682"/>
    <lineage>
        <taxon>Eukaryota</taxon>
        <taxon>Viridiplantae</taxon>
        <taxon>Streptophyta</taxon>
        <taxon>Embryophyta</taxon>
        <taxon>Tracheophyta</taxon>
        <taxon>Spermatophyta</taxon>
        <taxon>Magnoliopsida</taxon>
        <taxon>Liliopsida</taxon>
        <taxon>Poales</taxon>
        <taxon>Poaceae</taxon>
        <taxon>BOP clade</taxon>
        <taxon>Pooideae</taxon>
        <taxon>Triticodae</taxon>
        <taxon>Triticeae</taxon>
        <taxon>Triticinae</taxon>
        <taxon>Aegilops</taxon>
    </lineage>
</organism>
<feature type="region of interest" description="Disordered" evidence="1">
    <location>
        <begin position="250"/>
        <end position="270"/>
    </location>
</feature>
<evidence type="ECO:0000256" key="1">
    <source>
        <dbReference type="SAM" id="MobiDB-lite"/>
    </source>
</evidence>
<dbReference type="AlphaFoldDB" id="M8CQC2"/>
<feature type="compositionally biased region" description="Polar residues" evidence="1">
    <location>
        <begin position="252"/>
        <end position="262"/>
    </location>
</feature>
<feature type="region of interest" description="Disordered" evidence="1">
    <location>
        <begin position="1"/>
        <end position="50"/>
    </location>
</feature>
<name>M8CQC2_AEGTA</name>
<protein>
    <submittedName>
        <fullName evidence="2">Uncharacterized protein</fullName>
    </submittedName>
</protein>
<sequence length="270" mass="29381">METEMENRPGAPSNKKVRFAPPATSSSGGMAVAAGSNAGPLNGSEKQESCPDRISDLPDGVLVLKYSHSSCIFREEYAARKVVRESYPQPNALQRLQGLLMSATARSFFDASFAAWLKGALEDFIHKFSFAHIKVKDLTACLHSMHRLRKGHASASAFGARLAGLHGNDLFRALMALQVPVGPPPEDHLEVALAAQCLIVYDDIDKFSQIYGQIVYEDTYSAVHQATMAAYFDHMQTLAKLVQEHIHLADATPTSRPTSGPSRAQAGRLD</sequence>
<proteinExistence type="predicted"/>
<reference evidence="2" key="1">
    <citation type="submission" date="2015-06" db="UniProtKB">
        <authorList>
            <consortium name="EnsemblPlants"/>
        </authorList>
    </citation>
    <scope>IDENTIFICATION</scope>
</reference>
<feature type="compositionally biased region" description="Low complexity" evidence="1">
    <location>
        <begin position="25"/>
        <end position="39"/>
    </location>
</feature>
<evidence type="ECO:0000313" key="2">
    <source>
        <dbReference type="EnsemblPlants" id="EMT25831"/>
    </source>
</evidence>